<dbReference type="InterPro" id="IPR002539">
    <property type="entry name" value="MaoC-like_dom"/>
</dbReference>
<evidence type="ECO:0000259" key="1">
    <source>
        <dbReference type="Pfam" id="PF01575"/>
    </source>
</evidence>
<evidence type="ECO:0000313" key="2">
    <source>
        <dbReference type="EMBL" id="OQW54711.1"/>
    </source>
</evidence>
<feature type="domain" description="MaoC-like" evidence="1">
    <location>
        <begin position="32"/>
        <end position="125"/>
    </location>
</feature>
<accession>A0A1W9I5G5</accession>
<evidence type="ECO:0000313" key="3">
    <source>
        <dbReference type="Proteomes" id="UP000192872"/>
    </source>
</evidence>
<dbReference type="InterPro" id="IPR029069">
    <property type="entry name" value="HotDog_dom_sf"/>
</dbReference>
<comment type="caution">
    <text evidence="2">The sequence shown here is derived from an EMBL/GenBank/DDBJ whole genome shotgun (WGS) entry which is preliminary data.</text>
</comment>
<dbReference type="STRING" id="1827387.A4S15_03710"/>
<organism evidence="2 3">
    <name type="scientific">Candidatus Raskinella chloraquaticus</name>
    <dbReference type="NCBI Taxonomy" id="1951219"/>
    <lineage>
        <taxon>Bacteria</taxon>
        <taxon>Pseudomonadati</taxon>
        <taxon>Pseudomonadota</taxon>
        <taxon>Alphaproteobacteria</taxon>
        <taxon>Hyphomicrobiales</taxon>
        <taxon>Phreatobacteraceae</taxon>
        <taxon>Candidatus Raskinella</taxon>
    </lineage>
</organism>
<dbReference type="Pfam" id="PF01575">
    <property type="entry name" value="MaoC_dehydratas"/>
    <property type="match status" value="1"/>
</dbReference>
<gene>
    <name evidence="2" type="ORF">A4S15_03710</name>
</gene>
<dbReference type="PANTHER" id="PTHR43664">
    <property type="entry name" value="MONOAMINE OXIDASE-RELATED"/>
    <property type="match status" value="1"/>
</dbReference>
<reference evidence="2 3" key="1">
    <citation type="journal article" date="2017" name="Water Res.">
        <title>Comammox in drinking water systems.</title>
        <authorList>
            <person name="Wang Y."/>
            <person name="Ma L."/>
            <person name="Mao Y."/>
            <person name="Jiang X."/>
            <person name="Xia Y."/>
            <person name="Yu K."/>
            <person name="Li B."/>
            <person name="Zhang T."/>
        </authorList>
    </citation>
    <scope>NUCLEOTIDE SEQUENCE [LARGE SCALE GENOMIC DNA]</scope>
    <source>
        <strain evidence="2">SG_bin8</strain>
    </source>
</reference>
<dbReference type="Proteomes" id="UP000192872">
    <property type="component" value="Unassembled WGS sequence"/>
</dbReference>
<proteinExistence type="predicted"/>
<dbReference type="CDD" id="cd03454">
    <property type="entry name" value="YdeM"/>
    <property type="match status" value="1"/>
</dbReference>
<name>A0A1W9I5G5_9HYPH</name>
<sequence length="166" mass="17945">MATSCISASPIEEDALLYFEDFVVGTRQVFGSVGVSAADIIAFAEEYDAQPMHVDPQAAGQSMFGGLVASGWHSCCLMTRLMCDGFLLGSAALGAPGIQEVKFLQPVRPGDILRLETVVRDGRISQSRPHIGLVGLHFELINQRGACVLTMDNFMMIRRRPQGEVG</sequence>
<protein>
    <recommendedName>
        <fullName evidence="1">MaoC-like domain-containing protein</fullName>
    </recommendedName>
</protein>
<dbReference type="SUPFAM" id="SSF54637">
    <property type="entry name" value="Thioesterase/thiol ester dehydrase-isomerase"/>
    <property type="match status" value="1"/>
</dbReference>
<dbReference type="Gene3D" id="3.10.129.10">
    <property type="entry name" value="Hotdog Thioesterase"/>
    <property type="match status" value="1"/>
</dbReference>
<dbReference type="RefSeq" id="WP_376801482.1">
    <property type="nucleotide sequence ID" value="NZ_DBNB01000012.1"/>
</dbReference>
<dbReference type="PANTHER" id="PTHR43664:SF1">
    <property type="entry name" value="BETA-METHYLMALYL-COA DEHYDRATASE"/>
    <property type="match status" value="1"/>
</dbReference>
<dbReference type="AlphaFoldDB" id="A0A1W9I5G5"/>
<dbReference type="InterPro" id="IPR052342">
    <property type="entry name" value="MCH/BMMD"/>
</dbReference>
<dbReference type="EMBL" id="LWDL01000001">
    <property type="protein sequence ID" value="OQW54711.1"/>
    <property type="molecule type" value="Genomic_DNA"/>
</dbReference>